<evidence type="ECO:0000313" key="3">
    <source>
        <dbReference type="EMBL" id="KAJ5540909.1"/>
    </source>
</evidence>
<feature type="domain" description="F-box" evidence="2">
    <location>
        <begin position="1"/>
        <end position="49"/>
    </location>
</feature>
<accession>A0AAD6CVF9</accession>
<organism evidence="3 4">
    <name type="scientific">Penicillium frequentans</name>
    <dbReference type="NCBI Taxonomy" id="3151616"/>
    <lineage>
        <taxon>Eukaryota</taxon>
        <taxon>Fungi</taxon>
        <taxon>Dikarya</taxon>
        <taxon>Ascomycota</taxon>
        <taxon>Pezizomycotina</taxon>
        <taxon>Eurotiomycetes</taxon>
        <taxon>Eurotiomycetidae</taxon>
        <taxon>Eurotiales</taxon>
        <taxon>Aspergillaceae</taxon>
        <taxon>Penicillium</taxon>
    </lineage>
</organism>
<dbReference type="AlphaFoldDB" id="A0AAD6CVF9"/>
<keyword evidence="4" id="KW-1185">Reference proteome</keyword>
<reference evidence="3 4" key="1">
    <citation type="journal article" date="2023" name="IMA Fungus">
        <title>Comparative genomic study of the Penicillium genus elucidates a diverse pangenome and 15 lateral gene transfer events.</title>
        <authorList>
            <person name="Petersen C."/>
            <person name="Sorensen T."/>
            <person name="Nielsen M.R."/>
            <person name="Sondergaard T.E."/>
            <person name="Sorensen J.L."/>
            <person name="Fitzpatrick D.A."/>
            <person name="Frisvad J.C."/>
            <person name="Nielsen K.L."/>
        </authorList>
    </citation>
    <scope>NUCLEOTIDE SEQUENCE [LARGE SCALE GENOMIC DNA]</scope>
    <source>
        <strain evidence="3 4">IBT 35679</strain>
    </source>
</reference>
<feature type="region of interest" description="Disordered" evidence="1">
    <location>
        <begin position="397"/>
        <end position="417"/>
    </location>
</feature>
<dbReference type="InterPro" id="IPR001810">
    <property type="entry name" value="F-box_dom"/>
</dbReference>
<evidence type="ECO:0000259" key="2">
    <source>
        <dbReference type="PROSITE" id="PS50181"/>
    </source>
</evidence>
<comment type="caution">
    <text evidence="3">The sequence shown here is derived from an EMBL/GenBank/DDBJ whole genome shotgun (WGS) entry which is preliminary data.</text>
</comment>
<evidence type="ECO:0000313" key="4">
    <source>
        <dbReference type="Proteomes" id="UP001220324"/>
    </source>
</evidence>
<dbReference type="Proteomes" id="UP001220324">
    <property type="component" value="Unassembled WGS sequence"/>
</dbReference>
<dbReference type="EMBL" id="JAQIZZ010000005">
    <property type="protein sequence ID" value="KAJ5540909.1"/>
    <property type="molecule type" value="Genomic_DNA"/>
</dbReference>
<protein>
    <recommendedName>
        <fullName evidence="2">F-box domain-containing protein</fullName>
    </recommendedName>
</protein>
<proteinExistence type="predicted"/>
<dbReference type="PROSITE" id="PS50181">
    <property type="entry name" value="FBOX"/>
    <property type="match status" value="1"/>
</dbReference>
<evidence type="ECO:0000256" key="1">
    <source>
        <dbReference type="SAM" id="MobiDB-lite"/>
    </source>
</evidence>
<name>A0AAD6CVF9_9EURO</name>
<sequence>MSITALPVELMSTVCSHLQPSEWQELRLSCRTLYKSSFAEFTARFFERIHFIVTSDSLGELEALAKTDGIRERVHELWMIPSVFDGSHAANEHAISEFAVSSKSCQPISGDELKARFSTYKALVAENSSLLESETFSTRLRGCLDKFDNLDTIGLAHYSTSFLLDPRQERVRFLGWRRLINQIDFRFGSKNLQPLYGSGSVMGKVNSLAASRLLQALNGTNCKIKKLQTCNPDYCGKIGPEILLAEEQYSSIQSALDDLEDLHVCTAFRTTKPAHIMDTPTWVTMLIHVAPRLERLTISHDYHFGELSSKIQFNCLKELHLHKTWINSEDLKSFLVKAKETLTVFTLFEVIVEGISPLLLPDHSSLWYSPTPKWLLQSSIPPSTASTSTAYIPTSSTYTPTSSAYNPTSPYSPTSTALTSTPIANTSVSTPFYAQPARQVLPGQGFTPSTP</sequence>
<gene>
    <name evidence="3" type="ORF">N7494_005985</name>
</gene>